<protein>
    <submittedName>
        <fullName evidence="2">Uncharacterized protein</fullName>
    </submittedName>
</protein>
<feature type="transmembrane region" description="Helical" evidence="1">
    <location>
        <begin position="117"/>
        <end position="138"/>
    </location>
</feature>
<accession>A0A7Z0JE53</accession>
<gene>
    <name evidence="2" type="ORF">HNR10_005955</name>
</gene>
<feature type="transmembrane region" description="Helical" evidence="1">
    <location>
        <begin position="12"/>
        <end position="30"/>
    </location>
</feature>
<evidence type="ECO:0000313" key="3">
    <source>
        <dbReference type="Proteomes" id="UP000572051"/>
    </source>
</evidence>
<keyword evidence="3" id="KW-1185">Reference proteome</keyword>
<feature type="transmembrane region" description="Helical" evidence="1">
    <location>
        <begin position="50"/>
        <end position="72"/>
    </location>
</feature>
<feature type="transmembrane region" description="Helical" evidence="1">
    <location>
        <begin position="84"/>
        <end position="111"/>
    </location>
</feature>
<dbReference type="AlphaFoldDB" id="A0A7Z0JE53"/>
<keyword evidence="1" id="KW-0812">Transmembrane</keyword>
<reference evidence="2 3" key="1">
    <citation type="submission" date="2020-07" db="EMBL/GenBank/DDBJ databases">
        <title>Sequencing the genomes of 1000 actinobacteria strains.</title>
        <authorList>
            <person name="Klenk H.-P."/>
        </authorList>
    </citation>
    <scope>NUCLEOTIDE SEQUENCE [LARGE SCALE GENOMIC DNA]</scope>
    <source>
        <strain evidence="2 3">DSM 44442</strain>
    </source>
</reference>
<proteinExistence type="predicted"/>
<keyword evidence="1" id="KW-0472">Membrane</keyword>
<feature type="transmembrane region" description="Helical" evidence="1">
    <location>
        <begin position="170"/>
        <end position="189"/>
    </location>
</feature>
<feature type="transmembrane region" description="Helical" evidence="1">
    <location>
        <begin position="291"/>
        <end position="314"/>
    </location>
</feature>
<sequence>MTATRTPADRATAHPIAIATAAWAALYGLLRLYWTLTDTRPELPPVGDDLIAFSDWPIIALAATTIALTAALTRPAPPLPARALIAAAWTTAALTTFSAVLLLLDVVALLLLNTSGIPISPAAMAARLGALAMALGLVHTARHAHRRWIADCAHCGRTPRTRPALQATPAWAYAAAYTAIAGCLTRVLVQLPFGESNLTTPADPVEATIAIIGLLLILGAAGVLLPLALVHPFGRTWPRWVPYLATRPIPRLLVLGPALFATLGMNAYFGMNMAGLLLEGPDTYGGGFPDWFWWAAVGSYVIWGLGLAAATLFYARRTRPACDHCHRH</sequence>
<feature type="transmembrane region" description="Helical" evidence="1">
    <location>
        <begin position="209"/>
        <end position="231"/>
    </location>
</feature>
<name>A0A7Z0JE53_9ACTN</name>
<keyword evidence="1" id="KW-1133">Transmembrane helix</keyword>
<feature type="transmembrane region" description="Helical" evidence="1">
    <location>
        <begin position="252"/>
        <end position="271"/>
    </location>
</feature>
<dbReference type="Proteomes" id="UP000572051">
    <property type="component" value="Unassembled WGS sequence"/>
</dbReference>
<evidence type="ECO:0000256" key="1">
    <source>
        <dbReference type="SAM" id="Phobius"/>
    </source>
</evidence>
<organism evidence="2 3">
    <name type="scientific">Nocardiopsis aegyptia</name>
    <dbReference type="NCBI Taxonomy" id="220378"/>
    <lineage>
        <taxon>Bacteria</taxon>
        <taxon>Bacillati</taxon>
        <taxon>Actinomycetota</taxon>
        <taxon>Actinomycetes</taxon>
        <taxon>Streptosporangiales</taxon>
        <taxon>Nocardiopsidaceae</taxon>
        <taxon>Nocardiopsis</taxon>
    </lineage>
</organism>
<comment type="caution">
    <text evidence="2">The sequence shown here is derived from an EMBL/GenBank/DDBJ whole genome shotgun (WGS) entry which is preliminary data.</text>
</comment>
<dbReference type="EMBL" id="JACCFS010000001">
    <property type="protein sequence ID" value="NYJ38074.1"/>
    <property type="molecule type" value="Genomic_DNA"/>
</dbReference>
<evidence type="ECO:0000313" key="2">
    <source>
        <dbReference type="EMBL" id="NYJ38074.1"/>
    </source>
</evidence>
<dbReference type="RefSeq" id="WP_179829272.1">
    <property type="nucleotide sequence ID" value="NZ_JACCFS010000001.1"/>
</dbReference>